<evidence type="ECO:0000313" key="2">
    <source>
        <dbReference type="EMBL" id="KAK9942751.1"/>
    </source>
</evidence>
<dbReference type="Pfam" id="PF00067">
    <property type="entry name" value="p450"/>
    <property type="match status" value="1"/>
</dbReference>
<dbReference type="PANTHER" id="PTHR47945">
    <property type="entry name" value="CYTOCHROME P450 84A1-RELATED"/>
    <property type="match status" value="1"/>
</dbReference>
<keyword evidence="1" id="KW-0408">Iron</keyword>
<dbReference type="GO" id="GO:0020037">
    <property type="term" value="F:heme binding"/>
    <property type="evidence" value="ECO:0007669"/>
    <property type="project" value="InterPro"/>
</dbReference>
<organism evidence="2 3">
    <name type="scientific">Rubus argutus</name>
    <name type="common">Southern blackberry</name>
    <dbReference type="NCBI Taxonomy" id="59490"/>
    <lineage>
        <taxon>Eukaryota</taxon>
        <taxon>Viridiplantae</taxon>
        <taxon>Streptophyta</taxon>
        <taxon>Embryophyta</taxon>
        <taxon>Tracheophyta</taxon>
        <taxon>Spermatophyta</taxon>
        <taxon>Magnoliopsida</taxon>
        <taxon>eudicotyledons</taxon>
        <taxon>Gunneridae</taxon>
        <taxon>Pentapetalae</taxon>
        <taxon>rosids</taxon>
        <taxon>fabids</taxon>
        <taxon>Rosales</taxon>
        <taxon>Rosaceae</taxon>
        <taxon>Rosoideae</taxon>
        <taxon>Rosoideae incertae sedis</taxon>
        <taxon>Rubus</taxon>
    </lineage>
</organism>
<evidence type="ECO:0008006" key="4">
    <source>
        <dbReference type="Google" id="ProtNLM"/>
    </source>
</evidence>
<name>A0AAW1Y0P4_RUBAR</name>
<keyword evidence="1" id="KW-0503">Monooxygenase</keyword>
<dbReference type="GO" id="GO:0016705">
    <property type="term" value="F:oxidoreductase activity, acting on paired donors, with incorporation or reduction of molecular oxygen"/>
    <property type="evidence" value="ECO:0007669"/>
    <property type="project" value="InterPro"/>
</dbReference>
<keyword evidence="1" id="KW-0479">Metal-binding</keyword>
<evidence type="ECO:0000256" key="1">
    <source>
        <dbReference type="RuleBase" id="RU000461"/>
    </source>
</evidence>
<keyword evidence="1" id="KW-0560">Oxidoreductase</keyword>
<dbReference type="EMBL" id="JBEDUW010000002">
    <property type="protein sequence ID" value="KAK9942751.1"/>
    <property type="molecule type" value="Genomic_DNA"/>
</dbReference>
<evidence type="ECO:0000313" key="3">
    <source>
        <dbReference type="Proteomes" id="UP001457282"/>
    </source>
</evidence>
<protein>
    <recommendedName>
        <fullName evidence="4">Cytochrome P450</fullName>
    </recommendedName>
</protein>
<proteinExistence type="inferred from homology"/>
<dbReference type="InterPro" id="IPR036396">
    <property type="entry name" value="Cyt_P450_sf"/>
</dbReference>
<sequence>MGRTRKVQTLQVPERWLPGFSKGVTFEFIPFGSGRRSCPGMGLGLYGLEMGCGSSSSLFYWELPNGMKASELDMNDVFGLTAPKAVQLVAVPSYRLNCPL</sequence>
<dbReference type="GO" id="GO:0005506">
    <property type="term" value="F:iron ion binding"/>
    <property type="evidence" value="ECO:0007669"/>
    <property type="project" value="InterPro"/>
</dbReference>
<accession>A0AAW1Y0P4</accession>
<dbReference type="InterPro" id="IPR017972">
    <property type="entry name" value="Cyt_P450_CS"/>
</dbReference>
<keyword evidence="3" id="KW-1185">Reference proteome</keyword>
<dbReference type="GO" id="GO:0004497">
    <property type="term" value="F:monooxygenase activity"/>
    <property type="evidence" value="ECO:0007669"/>
    <property type="project" value="UniProtKB-KW"/>
</dbReference>
<dbReference type="AlphaFoldDB" id="A0AAW1Y0P4"/>
<dbReference type="PANTHER" id="PTHR47945:SF6">
    <property type="entry name" value="FERULATE 5-HYDROXYLASE"/>
    <property type="match status" value="1"/>
</dbReference>
<comment type="caution">
    <text evidence="2">The sequence shown here is derived from an EMBL/GenBank/DDBJ whole genome shotgun (WGS) entry which is preliminary data.</text>
</comment>
<dbReference type="PROSITE" id="PS00086">
    <property type="entry name" value="CYTOCHROME_P450"/>
    <property type="match status" value="1"/>
</dbReference>
<reference evidence="2 3" key="1">
    <citation type="journal article" date="2023" name="G3 (Bethesda)">
        <title>A chromosome-length genome assembly and annotation of blackberry (Rubus argutus, cv. 'Hillquist').</title>
        <authorList>
            <person name="Bruna T."/>
            <person name="Aryal R."/>
            <person name="Dudchenko O."/>
            <person name="Sargent D.J."/>
            <person name="Mead D."/>
            <person name="Buti M."/>
            <person name="Cavallini A."/>
            <person name="Hytonen T."/>
            <person name="Andres J."/>
            <person name="Pham M."/>
            <person name="Weisz D."/>
            <person name="Mascagni F."/>
            <person name="Usai G."/>
            <person name="Natali L."/>
            <person name="Bassil N."/>
            <person name="Fernandez G.E."/>
            <person name="Lomsadze A."/>
            <person name="Armour M."/>
            <person name="Olukolu B."/>
            <person name="Poorten T."/>
            <person name="Britton C."/>
            <person name="Davik J."/>
            <person name="Ashrafi H."/>
            <person name="Aiden E.L."/>
            <person name="Borodovsky M."/>
            <person name="Worthington M."/>
        </authorList>
    </citation>
    <scope>NUCLEOTIDE SEQUENCE [LARGE SCALE GENOMIC DNA]</scope>
    <source>
        <strain evidence="2">PI 553951</strain>
    </source>
</reference>
<gene>
    <name evidence="2" type="ORF">M0R45_008400</name>
</gene>
<dbReference type="SUPFAM" id="SSF48264">
    <property type="entry name" value="Cytochrome P450"/>
    <property type="match status" value="1"/>
</dbReference>
<comment type="similarity">
    <text evidence="1">Belongs to the cytochrome P450 family.</text>
</comment>
<dbReference type="Proteomes" id="UP001457282">
    <property type="component" value="Unassembled WGS sequence"/>
</dbReference>
<dbReference type="InterPro" id="IPR053062">
    <property type="entry name" value="CYP450_84A"/>
</dbReference>
<keyword evidence="1" id="KW-0349">Heme</keyword>
<dbReference type="Gene3D" id="1.10.630.10">
    <property type="entry name" value="Cytochrome P450"/>
    <property type="match status" value="1"/>
</dbReference>
<dbReference type="InterPro" id="IPR001128">
    <property type="entry name" value="Cyt_P450"/>
</dbReference>